<evidence type="ECO:0000313" key="2">
    <source>
        <dbReference type="EMBL" id="GAI77213.1"/>
    </source>
</evidence>
<dbReference type="Pfam" id="PF06114">
    <property type="entry name" value="Peptidase_M78"/>
    <property type="match status" value="1"/>
</dbReference>
<feature type="domain" description="IrrE N-terminal-like" evidence="1">
    <location>
        <begin position="113"/>
        <end position="207"/>
    </location>
</feature>
<protein>
    <recommendedName>
        <fullName evidence="1">IrrE N-terminal-like domain-containing protein</fullName>
    </recommendedName>
</protein>
<organism evidence="2">
    <name type="scientific">marine sediment metagenome</name>
    <dbReference type="NCBI Taxonomy" id="412755"/>
    <lineage>
        <taxon>unclassified sequences</taxon>
        <taxon>metagenomes</taxon>
        <taxon>ecological metagenomes</taxon>
    </lineage>
</organism>
<dbReference type="PANTHER" id="PTHR43236:SF2">
    <property type="entry name" value="BLL0069 PROTEIN"/>
    <property type="match status" value="1"/>
</dbReference>
<dbReference type="Gene3D" id="1.10.10.2910">
    <property type="match status" value="1"/>
</dbReference>
<dbReference type="AlphaFoldDB" id="X1R9I1"/>
<name>X1R9I1_9ZZZZ</name>
<evidence type="ECO:0000259" key="1">
    <source>
        <dbReference type="Pfam" id="PF06114"/>
    </source>
</evidence>
<dbReference type="PANTHER" id="PTHR43236">
    <property type="entry name" value="ANTITOXIN HIGA1"/>
    <property type="match status" value="1"/>
</dbReference>
<dbReference type="InterPro" id="IPR010359">
    <property type="entry name" value="IrrE_HExxH"/>
</dbReference>
<dbReference type="InterPro" id="IPR052345">
    <property type="entry name" value="Rad_response_metalloprotease"/>
</dbReference>
<comment type="caution">
    <text evidence="2">The sequence shown here is derived from an EMBL/GenBank/DDBJ whole genome shotgun (WGS) entry which is preliminary data.</text>
</comment>
<gene>
    <name evidence="2" type="ORF">S12H4_18562</name>
</gene>
<proteinExistence type="predicted"/>
<reference evidence="2" key="1">
    <citation type="journal article" date="2014" name="Front. Microbiol.">
        <title>High frequency of phylogenetically diverse reductive dehalogenase-homologous genes in deep subseafloor sedimentary metagenomes.</title>
        <authorList>
            <person name="Kawai M."/>
            <person name="Futagami T."/>
            <person name="Toyoda A."/>
            <person name="Takaki Y."/>
            <person name="Nishi S."/>
            <person name="Hori S."/>
            <person name="Arai W."/>
            <person name="Tsubouchi T."/>
            <person name="Morono Y."/>
            <person name="Uchiyama I."/>
            <person name="Ito T."/>
            <person name="Fujiyama A."/>
            <person name="Inagaki F."/>
            <person name="Takami H."/>
        </authorList>
    </citation>
    <scope>NUCLEOTIDE SEQUENCE</scope>
    <source>
        <strain evidence="2">Expedition CK06-06</strain>
    </source>
</reference>
<accession>X1R9I1</accession>
<sequence length="235" mass="27096">MSDGGEEDMSTGKTPKWESELWSLVSSGDGRYCPLHSRCQVRQRNGWCFSGNKELLELLLDSSRFSPSNYDFPEFTKPCRIFKLVETLAQGVLRKGGVRCPPVPSELISLADEQHPIEVRLVPLTKLRGATWRLKEAWVIQLNQNDTPDRRRFSLFHEAFHILAHCRATPVFKKRGSDIGAFNELLAEYFASCVLMPAQWAKKKWAQVKDLESMVEIFDVTEPEMWVRLRQIRLI</sequence>
<dbReference type="EMBL" id="BARW01009180">
    <property type="protein sequence ID" value="GAI77213.1"/>
    <property type="molecule type" value="Genomic_DNA"/>
</dbReference>